<evidence type="ECO:0000313" key="3">
    <source>
        <dbReference type="Proteomes" id="UP001454036"/>
    </source>
</evidence>
<dbReference type="Proteomes" id="UP001454036">
    <property type="component" value="Unassembled WGS sequence"/>
</dbReference>
<organism evidence="2 3">
    <name type="scientific">Lithospermum erythrorhizon</name>
    <name type="common">Purple gromwell</name>
    <name type="synonym">Lithospermum officinale var. erythrorhizon</name>
    <dbReference type="NCBI Taxonomy" id="34254"/>
    <lineage>
        <taxon>Eukaryota</taxon>
        <taxon>Viridiplantae</taxon>
        <taxon>Streptophyta</taxon>
        <taxon>Embryophyta</taxon>
        <taxon>Tracheophyta</taxon>
        <taxon>Spermatophyta</taxon>
        <taxon>Magnoliopsida</taxon>
        <taxon>eudicotyledons</taxon>
        <taxon>Gunneridae</taxon>
        <taxon>Pentapetalae</taxon>
        <taxon>asterids</taxon>
        <taxon>lamiids</taxon>
        <taxon>Boraginales</taxon>
        <taxon>Boraginaceae</taxon>
        <taxon>Boraginoideae</taxon>
        <taxon>Lithospermeae</taxon>
        <taxon>Lithospermum</taxon>
    </lineage>
</organism>
<reference evidence="2 3" key="1">
    <citation type="submission" date="2024-01" db="EMBL/GenBank/DDBJ databases">
        <title>The complete chloroplast genome sequence of Lithospermum erythrorhizon: insights into the phylogenetic relationship among Boraginaceae species and the maternal lineages of purple gromwells.</title>
        <authorList>
            <person name="Okada T."/>
            <person name="Watanabe K."/>
        </authorList>
    </citation>
    <scope>NUCLEOTIDE SEQUENCE [LARGE SCALE GENOMIC DNA]</scope>
</reference>
<evidence type="ECO:0000259" key="1">
    <source>
        <dbReference type="Pfam" id="PF07727"/>
    </source>
</evidence>
<sequence length="280" mass="32346">MDVEIQVLETNQRWDIVDLPENQSLIGCKWVYKIKRKPNGTVDKYEARLVAKGFNQIEGVDYFESFCLVAKSITVGVVFSFCCSKRDIIADLKMEEAQAVATPSSHGWHAYDDESPLISNSSVYRRLVGRLLYLNFTRPDLTFSVHYLSQFMQNSTNSHWRATIHMVKYLKELLHMVYSMQLLKEHLIYKHTVIVTGQNVHSLEVARSSSEAEYRSAVVANILRDVQLQVKEPICLYCDNSSAIAMIENPIFHERTKYIELDCHFIRDHYKSGFITPVLI</sequence>
<protein>
    <recommendedName>
        <fullName evidence="1">Reverse transcriptase Ty1/copia-type domain-containing protein</fullName>
    </recommendedName>
</protein>
<evidence type="ECO:0000313" key="2">
    <source>
        <dbReference type="EMBL" id="GAA0186835.1"/>
    </source>
</evidence>
<dbReference type="AlphaFoldDB" id="A0AAV3S117"/>
<feature type="domain" description="Reverse transcriptase Ty1/copia-type" evidence="1">
    <location>
        <begin position="11"/>
        <end position="97"/>
    </location>
</feature>
<dbReference type="SUPFAM" id="SSF56672">
    <property type="entry name" value="DNA/RNA polymerases"/>
    <property type="match status" value="1"/>
</dbReference>
<dbReference type="InterPro" id="IPR013103">
    <property type="entry name" value="RVT_2"/>
</dbReference>
<dbReference type="EMBL" id="BAABME010014085">
    <property type="protein sequence ID" value="GAA0186835.1"/>
    <property type="molecule type" value="Genomic_DNA"/>
</dbReference>
<accession>A0AAV3S117</accession>
<dbReference type="Pfam" id="PF07727">
    <property type="entry name" value="RVT_2"/>
    <property type="match status" value="1"/>
</dbReference>
<dbReference type="InterPro" id="IPR043502">
    <property type="entry name" value="DNA/RNA_pol_sf"/>
</dbReference>
<proteinExistence type="predicted"/>
<gene>
    <name evidence="2" type="ORF">LIER_34123</name>
</gene>
<dbReference type="PANTHER" id="PTHR11439">
    <property type="entry name" value="GAG-POL-RELATED RETROTRANSPOSON"/>
    <property type="match status" value="1"/>
</dbReference>
<keyword evidence="3" id="KW-1185">Reference proteome</keyword>
<name>A0AAV3S117_LITER</name>
<dbReference type="CDD" id="cd09272">
    <property type="entry name" value="RNase_HI_RT_Ty1"/>
    <property type="match status" value="1"/>
</dbReference>
<comment type="caution">
    <text evidence="2">The sequence shown here is derived from an EMBL/GenBank/DDBJ whole genome shotgun (WGS) entry which is preliminary data.</text>
</comment>
<dbReference type="PANTHER" id="PTHR11439:SF470">
    <property type="entry name" value="CYSTEINE-RICH RLK (RECEPTOR-LIKE PROTEIN KINASE) 8"/>
    <property type="match status" value="1"/>
</dbReference>